<name>A0A2M9XEA4_9LEPT</name>
<protein>
    <submittedName>
        <fullName evidence="2">Prepilin-type cleavage/methylation domain-containing protein</fullName>
    </submittedName>
</protein>
<dbReference type="InterPro" id="IPR045584">
    <property type="entry name" value="Pilin-like"/>
</dbReference>
<evidence type="ECO:0000313" key="2">
    <source>
        <dbReference type="EMBL" id="PJZ26028.1"/>
    </source>
</evidence>
<comment type="caution">
    <text evidence="2">The sequence shown here is derived from an EMBL/GenBank/DDBJ whole genome shotgun (WGS) entry which is preliminary data.</text>
</comment>
<dbReference type="EMBL" id="NPDN01000003">
    <property type="protein sequence ID" value="PJZ26028.1"/>
    <property type="molecule type" value="Genomic_DNA"/>
</dbReference>
<keyword evidence="1" id="KW-0472">Membrane</keyword>
<dbReference type="Proteomes" id="UP000232196">
    <property type="component" value="Unassembled WGS sequence"/>
</dbReference>
<dbReference type="OrthoDB" id="337172at2"/>
<evidence type="ECO:0000313" key="3">
    <source>
        <dbReference type="Proteomes" id="UP000232196"/>
    </source>
</evidence>
<dbReference type="AlphaFoldDB" id="A0A2M9XEA4"/>
<dbReference type="InterPro" id="IPR012902">
    <property type="entry name" value="N_methyl_site"/>
</dbReference>
<keyword evidence="1" id="KW-0812">Transmembrane</keyword>
<evidence type="ECO:0000256" key="1">
    <source>
        <dbReference type="SAM" id="Phobius"/>
    </source>
</evidence>
<organism evidence="2 3">
    <name type="scientific">Leptospira hartskeerlii</name>
    <dbReference type="NCBI Taxonomy" id="2023177"/>
    <lineage>
        <taxon>Bacteria</taxon>
        <taxon>Pseudomonadati</taxon>
        <taxon>Spirochaetota</taxon>
        <taxon>Spirochaetia</taxon>
        <taxon>Leptospirales</taxon>
        <taxon>Leptospiraceae</taxon>
        <taxon>Leptospira</taxon>
    </lineage>
</organism>
<accession>A0A2M9XEA4</accession>
<dbReference type="SUPFAM" id="SSF54523">
    <property type="entry name" value="Pili subunits"/>
    <property type="match status" value="1"/>
</dbReference>
<dbReference type="PROSITE" id="PS00409">
    <property type="entry name" value="PROKAR_NTER_METHYL"/>
    <property type="match status" value="1"/>
</dbReference>
<gene>
    <name evidence="2" type="ORF">CH357_05860</name>
</gene>
<proteinExistence type="predicted"/>
<keyword evidence="3" id="KW-1185">Reference proteome</keyword>
<sequence length="189" mass="21385">MGPRAKGRIRSGFTLIELGVAVFLIGVMFALVLPSLVNLLTPGAQEEAMLLHDVVNFCFRRAKINQRTVYLELNVDTETYTILDMERDETGLKEVPVFKDRELPSSSAIVDVMDGRGYRYNTGKIRIPFSPMAVAEDFYIHLGPDPEITRTLIIKRYGGKSEIEDGEVVVSKEQLEEYKRSEQYGTSKF</sequence>
<feature type="transmembrane region" description="Helical" evidence="1">
    <location>
        <begin position="12"/>
        <end position="33"/>
    </location>
</feature>
<reference evidence="2 3" key="1">
    <citation type="submission" date="2017-07" db="EMBL/GenBank/DDBJ databases">
        <title>Leptospira spp. isolated from tropical soils.</title>
        <authorList>
            <person name="Thibeaux R."/>
            <person name="Iraola G."/>
            <person name="Ferres I."/>
            <person name="Bierque E."/>
            <person name="Girault D."/>
            <person name="Soupe-Gilbert M.-E."/>
            <person name="Picardeau M."/>
            <person name="Goarant C."/>
        </authorList>
    </citation>
    <scope>NUCLEOTIDE SEQUENCE [LARGE SCALE GENOMIC DNA]</scope>
    <source>
        <strain evidence="2 3">MCA1-C-A1</strain>
    </source>
</reference>
<keyword evidence="1" id="KW-1133">Transmembrane helix</keyword>
<dbReference type="RefSeq" id="WP_100705828.1">
    <property type="nucleotide sequence ID" value="NZ_NPDL01000003.1"/>
</dbReference>